<feature type="compositionally biased region" description="Basic and acidic residues" evidence="33">
    <location>
        <begin position="16"/>
        <end position="27"/>
    </location>
</feature>
<dbReference type="InterPro" id="IPR036020">
    <property type="entry name" value="WW_dom_sf"/>
</dbReference>
<dbReference type="Gene3D" id="2.170.270.10">
    <property type="entry name" value="SET domain"/>
    <property type="match status" value="1"/>
</dbReference>
<dbReference type="GO" id="GO:0004674">
    <property type="term" value="F:protein serine/threonine kinase activity"/>
    <property type="evidence" value="ECO:0007669"/>
    <property type="project" value="UniProtKB-KW"/>
</dbReference>
<evidence type="ECO:0000256" key="4">
    <source>
        <dbReference type="ARBA" id="ARBA00012513"/>
    </source>
</evidence>
<dbReference type="Pfam" id="PF00856">
    <property type="entry name" value="SET"/>
    <property type="match status" value="1"/>
</dbReference>
<dbReference type="FunFam" id="1.10.1740.100:FF:000001">
    <property type="entry name" value="Histone-lysine N-methyltransferase"/>
    <property type="match status" value="1"/>
</dbReference>
<feature type="region of interest" description="Disordered" evidence="33">
    <location>
        <begin position="956"/>
        <end position="1126"/>
    </location>
</feature>
<dbReference type="EC" id="2.1.1.359" evidence="3"/>
<dbReference type="InterPro" id="IPR000719">
    <property type="entry name" value="Prot_kinase_dom"/>
</dbReference>
<feature type="compositionally biased region" description="Basic residues" evidence="33">
    <location>
        <begin position="909"/>
        <end position="922"/>
    </location>
</feature>
<evidence type="ECO:0000313" key="39">
    <source>
        <dbReference type="EMBL" id="CAH0103647.1"/>
    </source>
</evidence>
<evidence type="ECO:0000256" key="21">
    <source>
        <dbReference type="ARBA" id="ARBA00022840"/>
    </source>
</evidence>
<sequence length="2397" mass="276988">MSTPELSDVDMLVGRNDNEGKEEDETKSKHKKNKLKKTHKHKKKDEKHLKKVILPLTSSSLLFRKKKRKQKKDQSSDESDNEDQKRKKKKKIKKGDSDLDTEPSKARKSLKNGVENGKSQEITLVDLEEELNLEELMKQKELLQARLGAYDSSCSDTETKMNEVKTNEKLRDKLKEIEVVTETRNKESRLIRDKERIKERESEPERSREKERELIRDHREKGKERDREKERDPGRERDKEKEKEREKDREKREQRDRRDQREREERERKDQREREERERRERVERERRDRSKERRDRRDREMRLKREREDRDRRMRDRDRGREPDRRDRQTREHEQDRERDRNRDWNRDRSRRDDHRDRPGKEDPKRSTKNGESNKQNDSSSEDVPLDIEFEDEEEDEDKIIEQRRKQREELLKKLGAPSEDSSQSWNVEGYVSGTSSPFKEVLNEGGEDSMMSTPNMSFDSPIIVTKSNFGDVDRQKDSGESSRKNESQTENKEAKLEEEKRAKKRDMFAPEADMFAEEYSSPATAMEQMKRVSDNPNLTDNWDDAEGYYRVCIGETLDGRYSVYGYTGQGVFSNVIRARDQLRAGQEVAIKIIRNNEIMHKTGLKELEILRKLNDADSEDKHHCVRLFRHFFHKQHLCLVFEPLAMNLREVLKKYGKDVGLNIKAVRSYSQQLFLALRLLKKVNILHADIKPDNILVHENKVMLKLGDFGSASHVAENEITPYLVSRFYRSPEIRMPYDYGVDVWSLACTIYELYTGKILFPGNSNNQMLKLFMDLKGKFPNKLIRKGAFKDQHFDSSFNFLSREVDKLTEREKVVIMSTVNPIRDLQNELIGGQHLPDDQYRKVLQLRDMLDKFLMLDPTKRLTIHQALTHPFEMSDPEFSASEEGIFVAETSNQSSSPSKPSRGTSKRGRGKSKRSRKLSSDNDSSSNGLHVSSLKHVGKFRYLSNLTQAENAEADPAKPVASRGKRGNGRGRGRGRSSSNHMTSSVNTSDLSNQVSRSGRRIKPNNRWAPDADFDPGPVSKVLPARQRKAAVKSAKTIAQEKSLPNQHCTNDENDADKEEEVGTVKESIQQISSICEDRLADEDNEGNKNTREDEVHSPSKNPVSETPEIEQEKLTQNHEENIEITEEVDPKADLLVTEVVVEVSSTSYDVASAVIEGQDLVVEDNDVIHSSEISIELVCSNEVDQKHIPNEESVNYLIGDDSMQVQSPSSIPINSQILLDVENCNSEISSEAPKPEYGKDLNHVDASDSASSEREDSSQGLAVKEKDSATDQLYNSSAGNTPRGDDEAFDIQSVLISPKPVKVKSRWRRTSELEQVVGRNGNSDQSSCNNSPLSLSPKMGCSLPVSSENREHHLDGKNRIALSENVNVAIIQERLKSFEIVEENQYLTSRKTSKEVKRMLCDCTLTKEEIGRGELGCGEDCINRLLMIECGPRCQLGTRCTNKRFQKRQYGKIEVFNTEKKGVGLRALQDMDPGDFIIEYVGEVIDPREFHRRAKDYAREKNKHYYFMALKSDAIIDATQQGNVSRFINHSCDPNAETQKWTVNGDLRVGFFARKSLKSGDEVTFDYQFQRYGKDAQRCYCESANCRGWIGEDPEKEDKNRDRKEKRDREKRKSRSIFRDEVNTIDLESEIERLVTLGVKNRTETLNLSRLMVRAEDFEARRNILTVLRNAEQACRRLFLDYHGLKLLWGWMVDASSFGQSSENVQFKIDLLSTLSSLPVPNKTMLLDSKLISIVEKWATSGESQSETVVKVEISTETEEPAENQTEFSNQVIPMASQLLESWSNLKEVFRIPKKERIEKMKEHEREADLEWDIIPEVTEPTNKQSSYDRRPNNHHRLDSGYRDPKEREKSKRMRESPDRENRKIPRLEDNISKEERRRLFALKVAQQDEEQRARRCQEDVWRRHLEQCLTIGVEPSMTPLNCEATPFITSASPGIGIPQLVWDPLLSVWQPCLDEHGSSSANLSALTPLSESSSTNQAKVPNEPPLLHLVIPKGYNPTVMGPLIMDFDLCKHEASGIPYVPASLVSPLENDALIASSSLGDLEDSSLLSSKLPRLWRHATDERGRIYYYHVRLRLPQWEIPTPEIDTPDFSSEEEEEEIEEAIVPITSPAITEPVDSPILENSKEQEKERRRKLLCHEKIISPRSEFERSDDAQRYRELKERVLRQKLARIRERGLWIEETKAEEKTKNRDKERRKLNEKEKEKMRKRAKEKYRRSLLKGDGRKKVKDSITKDILEADGTEEKDGEAAANGEGNDLSVERYMMDGSLDDYMLLGEGEDEAGEQERNRDVSANTVRKIKDAFRMKISSDIVNILNPYRRPDCKLGRITCTDDFKHLARKMTHFVLAKELKHCRNIQDLVVNDSVKHKAKDFIKKYMAKFGPAYKRGNDEDA</sequence>
<keyword evidence="9" id="KW-0597">Phosphoprotein</keyword>
<dbReference type="Gene3D" id="1.10.510.10">
    <property type="entry name" value="Transferase(Phosphotransferase) domain 1"/>
    <property type="match status" value="1"/>
</dbReference>
<dbReference type="SMART" id="SM00456">
    <property type="entry name" value="WW"/>
    <property type="match status" value="1"/>
</dbReference>
<dbReference type="PROSITE" id="PS50868">
    <property type="entry name" value="POST_SET"/>
    <property type="match status" value="1"/>
</dbReference>
<keyword evidence="13" id="KW-0949">S-adenosyl-L-methionine</keyword>
<dbReference type="SMART" id="SM00570">
    <property type="entry name" value="AWS"/>
    <property type="match status" value="1"/>
</dbReference>
<feature type="compositionally biased region" description="Polar residues" evidence="33">
    <location>
        <begin position="986"/>
        <end position="1002"/>
    </location>
</feature>
<keyword evidence="7" id="KW-1017">Isopeptide bond</keyword>
<dbReference type="InterPro" id="IPR008271">
    <property type="entry name" value="Ser/Thr_kinase_AS"/>
</dbReference>
<feature type="region of interest" description="Disordered" evidence="33">
    <location>
        <begin position="2190"/>
        <end position="2219"/>
    </location>
</feature>
<evidence type="ECO:0000256" key="20">
    <source>
        <dbReference type="ARBA" id="ARBA00022838"/>
    </source>
</evidence>
<reference evidence="39" key="1">
    <citation type="submission" date="2021-11" db="EMBL/GenBank/DDBJ databases">
        <authorList>
            <person name="Schell T."/>
        </authorList>
    </citation>
    <scope>NUCLEOTIDE SEQUENCE</scope>
    <source>
        <strain evidence="39">M5</strain>
    </source>
</reference>
<feature type="compositionally biased region" description="Basic and acidic residues" evidence="33">
    <location>
        <begin position="2242"/>
        <end position="2253"/>
    </location>
</feature>
<dbReference type="InterPro" id="IPR038190">
    <property type="entry name" value="SRI_sf"/>
</dbReference>
<evidence type="ECO:0000256" key="8">
    <source>
        <dbReference type="ARBA" id="ARBA00022527"/>
    </source>
</evidence>
<protein>
    <recommendedName>
        <fullName evidence="30">Serine/threonine-protein kinase PRP4 homolog</fullName>
        <ecNumber evidence="3">2.1.1.359</ecNumber>
        <ecNumber evidence="4">2.7.11.1</ecNumber>
    </recommendedName>
    <alternativeName>
        <fullName evidence="31">PRP4 pre-mRNA-processing factor 4 homolog</fullName>
    </alternativeName>
</protein>
<dbReference type="InterPro" id="IPR044092">
    <property type="entry name" value="STKc_PRP4"/>
</dbReference>
<dbReference type="InterPro" id="IPR011009">
    <property type="entry name" value="Kinase-like_dom_sf"/>
</dbReference>
<feature type="compositionally biased region" description="Basic and acidic residues" evidence="33">
    <location>
        <begin position="1116"/>
        <end position="1126"/>
    </location>
</feature>
<evidence type="ECO:0000259" key="34">
    <source>
        <dbReference type="PROSITE" id="PS50011"/>
    </source>
</evidence>
<feature type="domain" description="WW" evidence="35">
    <location>
        <begin position="2057"/>
        <end position="2090"/>
    </location>
</feature>
<feature type="compositionally biased region" description="Basic and acidic residues" evidence="33">
    <location>
        <begin position="473"/>
        <end position="510"/>
    </location>
</feature>
<feature type="domain" description="Protein kinase" evidence="34">
    <location>
        <begin position="563"/>
        <end position="877"/>
    </location>
</feature>
<feature type="region of interest" description="Disordered" evidence="33">
    <location>
        <begin position="893"/>
        <end position="937"/>
    </location>
</feature>
<dbReference type="Proteomes" id="UP000789390">
    <property type="component" value="Unassembled WGS sequence"/>
</dbReference>
<keyword evidence="24" id="KW-0007">Acetylation</keyword>
<keyword evidence="5" id="KW-0158">Chromosome</keyword>
<feature type="compositionally biased region" description="Basic and acidic residues" evidence="33">
    <location>
        <begin position="1833"/>
        <end position="1875"/>
    </location>
</feature>
<keyword evidence="6" id="KW-0217">Developmental protein</keyword>
<evidence type="ECO:0000256" key="33">
    <source>
        <dbReference type="SAM" id="MobiDB-lite"/>
    </source>
</evidence>
<dbReference type="InterPro" id="IPR001214">
    <property type="entry name" value="SET_dom"/>
</dbReference>
<dbReference type="GO" id="GO:0005681">
    <property type="term" value="C:spliceosomal complex"/>
    <property type="evidence" value="ECO:0007669"/>
    <property type="project" value="UniProtKB-KW"/>
</dbReference>
<gene>
    <name evidence="39" type="ORF">DGAL_LOCUS6229</name>
</gene>
<proteinExistence type="inferred from homology"/>
<dbReference type="InterPro" id="IPR042294">
    <property type="entry name" value="SETD2_animal"/>
</dbReference>
<dbReference type="PANTHER" id="PTHR46711">
    <property type="entry name" value="HISTONE-LYSINE N-METHYLTRANSFERASE SETD2"/>
    <property type="match status" value="1"/>
</dbReference>
<keyword evidence="20" id="KW-0995">Kinetochore</keyword>
<dbReference type="InterPro" id="IPR044437">
    <property type="entry name" value="SETD2/Set2_SET"/>
</dbReference>
<dbReference type="GO" id="GO:0045292">
    <property type="term" value="P:mRNA cis splicing, via spliceosome"/>
    <property type="evidence" value="ECO:0007669"/>
    <property type="project" value="InterPro"/>
</dbReference>
<keyword evidence="21" id="KW-0067">ATP-binding</keyword>
<evidence type="ECO:0000256" key="1">
    <source>
        <dbReference type="ARBA" id="ARBA00004123"/>
    </source>
</evidence>
<keyword evidence="14" id="KW-0479">Metal-binding</keyword>
<evidence type="ECO:0000256" key="32">
    <source>
        <dbReference type="ARBA" id="ARBA00046964"/>
    </source>
</evidence>
<keyword evidence="40" id="KW-1185">Reference proteome</keyword>
<dbReference type="SUPFAM" id="SSF56112">
    <property type="entry name" value="Protein kinase-like (PK-like)"/>
    <property type="match status" value="1"/>
</dbReference>
<keyword evidence="8" id="KW-0723">Serine/threonine-protein kinase</keyword>
<feature type="compositionally biased region" description="Basic and acidic residues" evidence="33">
    <location>
        <begin position="1602"/>
        <end position="1614"/>
    </location>
</feature>
<evidence type="ECO:0000256" key="26">
    <source>
        <dbReference type="ARBA" id="ARBA00023163"/>
    </source>
</evidence>
<evidence type="ECO:0000256" key="7">
    <source>
        <dbReference type="ARBA" id="ARBA00022499"/>
    </source>
</evidence>
<evidence type="ECO:0000259" key="36">
    <source>
        <dbReference type="PROSITE" id="PS50280"/>
    </source>
</evidence>
<keyword evidence="22" id="KW-0832">Ubl conjugation</keyword>
<feature type="region of interest" description="Disordered" evidence="33">
    <location>
        <begin position="1598"/>
        <end position="1619"/>
    </location>
</feature>
<evidence type="ECO:0000256" key="22">
    <source>
        <dbReference type="ARBA" id="ARBA00022843"/>
    </source>
</evidence>
<keyword evidence="15" id="KW-0747">Spliceosome</keyword>
<feature type="compositionally biased region" description="Basic and acidic residues" evidence="33">
    <location>
        <begin position="181"/>
        <end position="367"/>
    </location>
</feature>
<evidence type="ECO:0000256" key="30">
    <source>
        <dbReference type="ARBA" id="ARBA00023637"/>
    </source>
</evidence>
<feature type="compositionally biased region" description="Polar residues" evidence="33">
    <location>
        <begin position="371"/>
        <end position="380"/>
    </location>
</feature>
<dbReference type="Gene3D" id="2.20.70.10">
    <property type="match status" value="1"/>
</dbReference>
<evidence type="ECO:0000256" key="31">
    <source>
        <dbReference type="ARBA" id="ARBA00031858"/>
    </source>
</evidence>
<feature type="compositionally biased region" description="Acidic residues" evidence="33">
    <location>
        <begin position="381"/>
        <end position="400"/>
    </location>
</feature>
<dbReference type="InterPro" id="IPR013257">
    <property type="entry name" value="SRI"/>
</dbReference>
<dbReference type="Pfam" id="PF08236">
    <property type="entry name" value="SRI"/>
    <property type="match status" value="1"/>
</dbReference>
<evidence type="ECO:0000256" key="3">
    <source>
        <dbReference type="ARBA" id="ARBA00012178"/>
    </source>
</evidence>
<feature type="region of interest" description="Disordered" evidence="33">
    <location>
        <begin position="1234"/>
        <end position="1297"/>
    </location>
</feature>
<keyword evidence="25" id="KW-0805">Transcription regulation</keyword>
<feature type="compositionally biased region" description="Basic residues" evidence="33">
    <location>
        <begin position="28"/>
        <end position="51"/>
    </location>
</feature>
<comment type="caution">
    <text evidence="39">The sequence shown here is derived from an EMBL/GenBank/DDBJ whole genome shotgun (WGS) entry which is preliminary data.</text>
</comment>
<dbReference type="EMBL" id="CAKKLH010000112">
    <property type="protein sequence ID" value="CAH0103647.1"/>
    <property type="molecule type" value="Genomic_DNA"/>
</dbReference>
<feature type="domain" description="SET" evidence="36">
    <location>
        <begin position="1457"/>
        <end position="1574"/>
    </location>
</feature>
<evidence type="ECO:0000256" key="27">
    <source>
        <dbReference type="ARBA" id="ARBA00023187"/>
    </source>
</evidence>
<name>A0A8J2RJD9_9CRUS</name>
<evidence type="ECO:0000256" key="9">
    <source>
        <dbReference type="ARBA" id="ARBA00022553"/>
    </source>
</evidence>
<dbReference type="SMART" id="SM00508">
    <property type="entry name" value="PostSET"/>
    <property type="match status" value="1"/>
</dbReference>
<dbReference type="GO" id="GO:0140955">
    <property type="term" value="F:histone H3K36 trimethyltransferase activity"/>
    <property type="evidence" value="ECO:0007669"/>
    <property type="project" value="UniProtKB-EC"/>
</dbReference>
<evidence type="ECO:0000256" key="15">
    <source>
        <dbReference type="ARBA" id="ARBA00022728"/>
    </source>
</evidence>
<dbReference type="GO" id="GO:0030154">
    <property type="term" value="P:cell differentiation"/>
    <property type="evidence" value="ECO:0007669"/>
    <property type="project" value="UniProtKB-KW"/>
</dbReference>
<dbReference type="SMART" id="SM00220">
    <property type="entry name" value="S_TKc"/>
    <property type="match status" value="1"/>
</dbReference>
<dbReference type="SMART" id="SM00317">
    <property type="entry name" value="SET"/>
    <property type="match status" value="1"/>
</dbReference>
<dbReference type="InterPro" id="IPR046341">
    <property type="entry name" value="SET_dom_sf"/>
</dbReference>
<evidence type="ECO:0000256" key="5">
    <source>
        <dbReference type="ARBA" id="ARBA00022454"/>
    </source>
</evidence>
<evidence type="ECO:0000256" key="23">
    <source>
        <dbReference type="ARBA" id="ARBA00022853"/>
    </source>
</evidence>
<dbReference type="FunFam" id="2.170.270.10:FF:000016">
    <property type="entry name" value="Histone-lysine N-methyltransferase"/>
    <property type="match status" value="1"/>
</dbReference>
<feature type="region of interest" description="Disordered" evidence="33">
    <location>
        <begin position="1"/>
        <end position="122"/>
    </location>
</feature>
<feature type="compositionally biased region" description="Basic and acidic residues" evidence="33">
    <location>
        <begin position="1091"/>
        <end position="1103"/>
    </location>
</feature>
<dbReference type="Pfam" id="PF00069">
    <property type="entry name" value="Pkinase"/>
    <property type="match status" value="1"/>
</dbReference>
<evidence type="ECO:0000259" key="37">
    <source>
        <dbReference type="PROSITE" id="PS50868"/>
    </source>
</evidence>
<evidence type="ECO:0000259" key="38">
    <source>
        <dbReference type="PROSITE" id="PS51215"/>
    </source>
</evidence>
<evidence type="ECO:0000256" key="10">
    <source>
        <dbReference type="ARBA" id="ARBA00022603"/>
    </source>
</evidence>
<keyword evidence="10" id="KW-0489">Methyltransferase</keyword>
<evidence type="ECO:0000256" key="18">
    <source>
        <dbReference type="ARBA" id="ARBA00022782"/>
    </source>
</evidence>
<dbReference type="CDD" id="cd14135">
    <property type="entry name" value="STKc_PRP4"/>
    <property type="match status" value="1"/>
</dbReference>
<dbReference type="EC" id="2.7.11.1" evidence="4"/>
<feature type="region of interest" description="Disordered" evidence="33">
    <location>
        <begin position="2242"/>
        <end position="2264"/>
    </location>
</feature>
<dbReference type="FunFam" id="3.30.200.20:FF:000123">
    <property type="entry name" value="serine/threonine-protein kinase PRP4 homolog"/>
    <property type="match status" value="1"/>
</dbReference>
<evidence type="ECO:0000256" key="13">
    <source>
        <dbReference type="ARBA" id="ARBA00022691"/>
    </source>
</evidence>
<evidence type="ECO:0000256" key="29">
    <source>
        <dbReference type="ARBA" id="ARBA00023596"/>
    </source>
</evidence>
<keyword evidence="19" id="KW-0862">Zinc</keyword>
<keyword evidence="11" id="KW-0507">mRNA processing</keyword>
<evidence type="ECO:0000256" key="24">
    <source>
        <dbReference type="ARBA" id="ARBA00022990"/>
    </source>
</evidence>
<evidence type="ECO:0000256" key="19">
    <source>
        <dbReference type="ARBA" id="ARBA00022833"/>
    </source>
</evidence>
<comment type="similarity">
    <text evidence="29">Belongs to the protein kinase superfamily. CMGC Ser/Thr protein kinase family.</text>
</comment>
<feature type="domain" description="Post-SET" evidence="37">
    <location>
        <begin position="1581"/>
        <end position="1597"/>
    </location>
</feature>
<evidence type="ECO:0000256" key="16">
    <source>
        <dbReference type="ARBA" id="ARBA00022741"/>
    </source>
</evidence>
<dbReference type="CDD" id="cd19172">
    <property type="entry name" value="SET_SETD2"/>
    <property type="match status" value="1"/>
</dbReference>
<dbReference type="PROSITE" id="PS50280">
    <property type="entry name" value="SET"/>
    <property type="match status" value="1"/>
</dbReference>
<dbReference type="InterPro" id="IPR001202">
    <property type="entry name" value="WW_dom"/>
</dbReference>
<feature type="compositionally biased region" description="Low complexity" evidence="33">
    <location>
        <begin position="895"/>
        <end position="908"/>
    </location>
</feature>
<keyword evidence="23" id="KW-0156">Chromatin regulator</keyword>
<feature type="compositionally biased region" description="Polar residues" evidence="33">
    <location>
        <begin position="421"/>
        <end position="439"/>
    </location>
</feature>
<dbReference type="GO" id="GO:0005524">
    <property type="term" value="F:ATP binding"/>
    <property type="evidence" value="ECO:0007669"/>
    <property type="project" value="UniProtKB-KW"/>
</dbReference>
<dbReference type="PANTHER" id="PTHR46711:SF1">
    <property type="entry name" value="HISTONE-LYSINE N-METHYLTRANSFERASE SETD2"/>
    <property type="match status" value="1"/>
</dbReference>
<evidence type="ECO:0000256" key="2">
    <source>
        <dbReference type="ARBA" id="ARBA00004629"/>
    </source>
</evidence>
<keyword evidence="27" id="KW-0508">mRNA splicing</keyword>
<keyword evidence="12" id="KW-0808">Transferase</keyword>
<dbReference type="GO" id="GO:0000776">
    <property type="term" value="C:kinetochore"/>
    <property type="evidence" value="ECO:0007669"/>
    <property type="project" value="UniProtKB-KW"/>
</dbReference>
<dbReference type="GO" id="GO:0032259">
    <property type="term" value="P:methylation"/>
    <property type="evidence" value="ECO:0007669"/>
    <property type="project" value="UniProtKB-KW"/>
</dbReference>
<keyword evidence="17" id="KW-0418">Kinase</keyword>
<evidence type="ECO:0000256" key="12">
    <source>
        <dbReference type="ARBA" id="ARBA00022679"/>
    </source>
</evidence>
<evidence type="ECO:0000259" key="35">
    <source>
        <dbReference type="PROSITE" id="PS50020"/>
    </source>
</evidence>
<dbReference type="PROSITE" id="PS50020">
    <property type="entry name" value="WW_DOMAIN_2"/>
    <property type="match status" value="1"/>
</dbReference>
<dbReference type="Gene3D" id="1.10.1740.100">
    <property type="entry name" value="Set2, Rpb1 interacting domain"/>
    <property type="match status" value="1"/>
</dbReference>
<feature type="region of interest" description="Disordered" evidence="33">
    <location>
        <begin position="181"/>
        <end position="511"/>
    </location>
</feature>
<dbReference type="Pfam" id="PF17907">
    <property type="entry name" value="AWS"/>
    <property type="match status" value="1"/>
</dbReference>
<evidence type="ECO:0000256" key="28">
    <source>
        <dbReference type="ARBA" id="ARBA00023242"/>
    </source>
</evidence>
<comment type="subunit">
    <text evidence="32">Interacts with CLK1 C-terminus. Associates with the U5 snRNP and NCOR1 deacetylase complexes. Identified in the spliceosome C complex.</text>
</comment>
<evidence type="ECO:0000256" key="6">
    <source>
        <dbReference type="ARBA" id="ARBA00022473"/>
    </source>
</evidence>
<feature type="compositionally biased region" description="Basic and acidic residues" evidence="33">
    <location>
        <begin position="2190"/>
        <end position="2211"/>
    </location>
</feature>
<dbReference type="PROSITE" id="PS50011">
    <property type="entry name" value="PROTEIN_KINASE_DOM"/>
    <property type="match status" value="1"/>
</dbReference>
<feature type="compositionally biased region" description="Basic and acidic residues" evidence="33">
    <location>
        <begin position="94"/>
        <end position="105"/>
    </location>
</feature>
<feature type="compositionally biased region" description="Basic residues" evidence="33">
    <location>
        <begin position="968"/>
        <end position="980"/>
    </location>
</feature>
<dbReference type="InterPro" id="IPR006560">
    <property type="entry name" value="AWS_dom"/>
</dbReference>
<dbReference type="SUPFAM" id="SSF51045">
    <property type="entry name" value="WW domain"/>
    <property type="match status" value="1"/>
</dbReference>
<dbReference type="PROSITE" id="PS51215">
    <property type="entry name" value="AWS"/>
    <property type="match status" value="1"/>
</dbReference>
<comment type="subcellular location">
    <subcellularLocation>
        <location evidence="2">Chromosome</location>
        <location evidence="2">Centromere</location>
        <location evidence="2">Kinetochore</location>
    </subcellularLocation>
    <subcellularLocation>
        <location evidence="1">Nucleus</location>
    </subcellularLocation>
</comment>
<feature type="compositionally biased region" description="Polar residues" evidence="33">
    <location>
        <begin position="1276"/>
        <end position="1286"/>
    </location>
</feature>
<evidence type="ECO:0000256" key="11">
    <source>
        <dbReference type="ARBA" id="ARBA00022664"/>
    </source>
</evidence>
<dbReference type="InterPro" id="IPR003616">
    <property type="entry name" value="Post-SET_dom"/>
</dbReference>
<dbReference type="CDD" id="cd00201">
    <property type="entry name" value="WW"/>
    <property type="match status" value="1"/>
</dbReference>
<feature type="compositionally biased region" description="Acidic residues" evidence="33">
    <location>
        <begin position="1057"/>
        <end position="1067"/>
    </location>
</feature>
<evidence type="ECO:0000256" key="25">
    <source>
        <dbReference type="ARBA" id="ARBA00023015"/>
    </source>
</evidence>
<feature type="region of interest" description="Disordered" evidence="33">
    <location>
        <begin position="1822"/>
        <end position="1875"/>
    </location>
</feature>
<evidence type="ECO:0000256" key="17">
    <source>
        <dbReference type="ARBA" id="ARBA00022777"/>
    </source>
</evidence>
<feature type="compositionally biased region" description="Basic and acidic residues" evidence="33">
    <location>
        <begin position="401"/>
        <end position="414"/>
    </location>
</feature>
<evidence type="ECO:0000313" key="40">
    <source>
        <dbReference type="Proteomes" id="UP000789390"/>
    </source>
</evidence>
<dbReference type="OrthoDB" id="308383at2759"/>
<dbReference type="GO" id="GO:0046872">
    <property type="term" value="F:metal ion binding"/>
    <property type="evidence" value="ECO:0007669"/>
    <property type="project" value="UniProtKB-KW"/>
</dbReference>
<keyword evidence="16" id="KW-0547">Nucleotide-binding</keyword>
<dbReference type="Gene3D" id="3.30.200.20">
    <property type="entry name" value="Phosphorylase Kinase, domain 1"/>
    <property type="match status" value="1"/>
</dbReference>
<evidence type="ECO:0000256" key="14">
    <source>
        <dbReference type="ARBA" id="ARBA00022723"/>
    </source>
</evidence>
<dbReference type="SUPFAM" id="SSF82199">
    <property type="entry name" value="SET domain"/>
    <property type="match status" value="1"/>
</dbReference>
<dbReference type="FunFam" id="1.10.510.10:FF:000078">
    <property type="entry name" value="Serine/threonine-protein kinase PRP4 homolog"/>
    <property type="match status" value="1"/>
</dbReference>
<keyword evidence="26" id="KW-0804">Transcription</keyword>
<feature type="domain" description="AWS" evidence="38">
    <location>
        <begin position="1402"/>
        <end position="1455"/>
    </location>
</feature>
<dbReference type="GO" id="GO:0006355">
    <property type="term" value="P:regulation of DNA-templated transcription"/>
    <property type="evidence" value="ECO:0007669"/>
    <property type="project" value="InterPro"/>
</dbReference>
<keyword evidence="18" id="KW-0221">Differentiation</keyword>
<accession>A0A8J2RJD9</accession>
<organism evidence="39 40">
    <name type="scientific">Daphnia galeata</name>
    <dbReference type="NCBI Taxonomy" id="27404"/>
    <lineage>
        <taxon>Eukaryota</taxon>
        <taxon>Metazoa</taxon>
        <taxon>Ecdysozoa</taxon>
        <taxon>Arthropoda</taxon>
        <taxon>Crustacea</taxon>
        <taxon>Branchiopoda</taxon>
        <taxon>Diplostraca</taxon>
        <taxon>Cladocera</taxon>
        <taxon>Anomopoda</taxon>
        <taxon>Daphniidae</taxon>
        <taxon>Daphnia</taxon>
    </lineage>
</organism>
<feature type="compositionally biased region" description="Basic and acidic residues" evidence="33">
    <location>
        <begin position="1239"/>
        <end position="1275"/>
    </location>
</feature>
<dbReference type="PROSITE" id="PS00108">
    <property type="entry name" value="PROTEIN_KINASE_ST"/>
    <property type="match status" value="1"/>
</dbReference>
<keyword evidence="28" id="KW-0539">Nucleus</keyword>